<dbReference type="GO" id="GO:0008017">
    <property type="term" value="F:microtubule binding"/>
    <property type="evidence" value="ECO:0007669"/>
    <property type="project" value="InterPro"/>
</dbReference>
<dbReference type="SUPFAM" id="SSF52540">
    <property type="entry name" value="P-loop containing nucleoside triphosphate hydrolases"/>
    <property type="match status" value="1"/>
</dbReference>
<dbReference type="InterPro" id="IPR001752">
    <property type="entry name" value="Kinesin_motor_dom"/>
</dbReference>
<feature type="compositionally biased region" description="Low complexity" evidence="2">
    <location>
        <begin position="326"/>
        <end position="350"/>
    </location>
</feature>
<dbReference type="PROSITE" id="PS50067">
    <property type="entry name" value="KINESIN_MOTOR_2"/>
    <property type="match status" value="1"/>
</dbReference>
<evidence type="ECO:0000256" key="1">
    <source>
        <dbReference type="PROSITE-ProRule" id="PRU00283"/>
    </source>
</evidence>
<evidence type="ECO:0000313" key="5">
    <source>
        <dbReference type="Proteomes" id="UP000186817"/>
    </source>
</evidence>
<feature type="region of interest" description="Disordered" evidence="2">
    <location>
        <begin position="421"/>
        <end position="442"/>
    </location>
</feature>
<feature type="binding site" evidence="1">
    <location>
        <begin position="177"/>
        <end position="184"/>
    </location>
    <ligand>
        <name>ATP</name>
        <dbReference type="ChEBI" id="CHEBI:30616"/>
    </ligand>
</feature>
<feature type="domain" description="Kinesin motor" evidence="3">
    <location>
        <begin position="80"/>
        <end position="194"/>
    </location>
</feature>
<keyword evidence="1" id="KW-0547">Nucleotide-binding</keyword>
<keyword evidence="1" id="KW-0505">Motor protein</keyword>
<evidence type="ECO:0000313" key="4">
    <source>
        <dbReference type="EMBL" id="OLP93644.1"/>
    </source>
</evidence>
<feature type="compositionally biased region" description="Acidic residues" evidence="2">
    <location>
        <begin position="533"/>
        <end position="545"/>
    </location>
</feature>
<dbReference type="GO" id="GO:0005524">
    <property type="term" value="F:ATP binding"/>
    <property type="evidence" value="ECO:0007669"/>
    <property type="project" value="UniProtKB-UniRule"/>
</dbReference>
<dbReference type="InterPro" id="IPR027417">
    <property type="entry name" value="P-loop_NTPase"/>
</dbReference>
<feature type="region of interest" description="Disordered" evidence="2">
    <location>
        <begin position="326"/>
        <end position="378"/>
    </location>
</feature>
<organism evidence="4 5">
    <name type="scientific">Symbiodinium microadriaticum</name>
    <name type="common">Dinoflagellate</name>
    <name type="synonym">Zooxanthella microadriatica</name>
    <dbReference type="NCBI Taxonomy" id="2951"/>
    <lineage>
        <taxon>Eukaryota</taxon>
        <taxon>Sar</taxon>
        <taxon>Alveolata</taxon>
        <taxon>Dinophyceae</taxon>
        <taxon>Suessiales</taxon>
        <taxon>Symbiodiniaceae</taxon>
        <taxon>Symbiodinium</taxon>
    </lineage>
</organism>
<keyword evidence="1" id="KW-0067">ATP-binding</keyword>
<comment type="similarity">
    <text evidence="1">Belongs to the TRAFAC class myosin-kinesin ATPase superfamily. Kinesin family.</text>
</comment>
<keyword evidence="5" id="KW-1185">Reference proteome</keyword>
<dbReference type="SMART" id="SM00129">
    <property type="entry name" value="KISc"/>
    <property type="match status" value="1"/>
</dbReference>
<dbReference type="AlphaFoldDB" id="A0A1Q9DEK9"/>
<dbReference type="Pfam" id="PF00225">
    <property type="entry name" value="Kinesin"/>
    <property type="match status" value="1"/>
</dbReference>
<dbReference type="OrthoDB" id="5845825at2759"/>
<dbReference type="Gene3D" id="3.40.850.10">
    <property type="entry name" value="Kinesin motor domain"/>
    <property type="match status" value="1"/>
</dbReference>
<feature type="compositionally biased region" description="Acidic residues" evidence="2">
    <location>
        <begin position="366"/>
        <end position="375"/>
    </location>
</feature>
<accession>A0A1Q9DEK9</accession>
<proteinExistence type="inferred from homology"/>
<evidence type="ECO:0000256" key="2">
    <source>
        <dbReference type="SAM" id="MobiDB-lite"/>
    </source>
</evidence>
<sequence length="909" mass="99271">MSFAMMAFWPRSRSIACLRFGVRSGDEPRADGLKNDAAVSEDLSPSKSKRATTKPRGTVAEASKVPGATGTPDGSPNPNSIRVAVRIRPFSAKELGEGGLAEMVLDIVETTVISKGVDRYGHDSDYVKSKQFTFDSVFNSTDPGMEEGSQAQVFQELGVPILENALDAYNGCIMAYGQTGSGKSYRLATKGAAPPSQNLGWACAMAMQVAYRLPIKDHADRVQSDLIKEPRSLGTLSDHLDKETKNSHESLLEATGWKMQLRDFVQLSLGPGLSSFRTMVSSSRRVNMQPDVDESRFATPEQDLPSSPCAGRRFLRFGDPSFISPPSSYSLSASSPTSPTSPASTQSCSPRATSALPASCASKAAEEEEEEDDESDMKFVQAVTDRRHRTKLRYSVACARSVDALPSLEVIRPQKSSLWLRRRRTTSDGSKAQEPKTPTLGRSLSADIQTGALANAQRLPMVALRILKSAQSTNTGDNHFHRSEGVSDRKDVPEALANQVGRPCQREGAGFAATGLRVPLRDDLEEEKRQEQEQEQQEEEEEEEGVGAQLIINCSFGCEFFPRCSNVDLVRWVGLKLALTRCDWVSFVLLGLLAFPALERPKGTDKTAGMAVGSPGRQRRNQWRAVGLKLRRELAASLGGLLAHTSVHLCVSEPPAAMRSQTVGNESHLTRPSKEFAGVLKDFMTHSDLDAALFFRQWSLGGPDRQTMRLRDLFPIPPLTTWPAGVSTGALCQQACLDTSNMCLGGLNHLNTGMKASLTQPMSRMPSKSHREVQRHVCQRVVRFLLHLEESSARTLGWRNSFAECESAGSPSYEDICSEKVDLPDKAGTCNPCAVIPAELRELITDPKSVFPSLVSREGAAELQLGQYRDLVVQELRCGKLFLRDEAKGIGGAFAVGKSSGRQRKIWSV</sequence>
<dbReference type="GO" id="GO:0007018">
    <property type="term" value="P:microtubule-based movement"/>
    <property type="evidence" value="ECO:0007669"/>
    <property type="project" value="InterPro"/>
</dbReference>
<evidence type="ECO:0000259" key="3">
    <source>
        <dbReference type="PROSITE" id="PS50067"/>
    </source>
</evidence>
<name>A0A1Q9DEK9_SYMMI</name>
<reference evidence="4 5" key="1">
    <citation type="submission" date="2016-02" db="EMBL/GenBank/DDBJ databases">
        <title>Genome analysis of coral dinoflagellate symbionts highlights evolutionary adaptations to a symbiotic lifestyle.</title>
        <authorList>
            <person name="Aranda M."/>
            <person name="Li Y."/>
            <person name="Liew Y.J."/>
            <person name="Baumgarten S."/>
            <person name="Simakov O."/>
            <person name="Wilson M."/>
            <person name="Piel J."/>
            <person name="Ashoor H."/>
            <person name="Bougouffa S."/>
            <person name="Bajic V.B."/>
            <person name="Ryu T."/>
            <person name="Ravasi T."/>
            <person name="Bayer T."/>
            <person name="Micklem G."/>
            <person name="Kim H."/>
            <person name="Bhak J."/>
            <person name="Lajeunesse T.C."/>
            <person name="Voolstra C.R."/>
        </authorList>
    </citation>
    <scope>NUCLEOTIDE SEQUENCE [LARGE SCALE GENOMIC DNA]</scope>
    <source>
        <strain evidence="4 5">CCMP2467</strain>
    </source>
</reference>
<dbReference type="GO" id="GO:0003777">
    <property type="term" value="F:microtubule motor activity"/>
    <property type="evidence" value="ECO:0007669"/>
    <property type="project" value="InterPro"/>
</dbReference>
<dbReference type="EMBL" id="LSRX01000574">
    <property type="protein sequence ID" value="OLP93644.1"/>
    <property type="molecule type" value="Genomic_DNA"/>
</dbReference>
<feature type="region of interest" description="Disordered" evidence="2">
    <location>
        <begin position="27"/>
        <end position="80"/>
    </location>
</feature>
<comment type="caution">
    <text evidence="4">The sequence shown here is derived from an EMBL/GenBank/DDBJ whole genome shotgun (WGS) entry which is preliminary data.</text>
</comment>
<protein>
    <submittedName>
        <fullName evidence="4">Kinesin-like protein</fullName>
    </submittedName>
</protein>
<dbReference type="PANTHER" id="PTHR47117">
    <property type="entry name" value="STAR-RELATED LIPID TRANSFER PROTEIN 9"/>
    <property type="match status" value="1"/>
</dbReference>
<feature type="region of interest" description="Disordered" evidence="2">
    <location>
        <begin position="525"/>
        <end position="545"/>
    </location>
</feature>
<dbReference type="InterPro" id="IPR036961">
    <property type="entry name" value="Kinesin_motor_dom_sf"/>
</dbReference>
<dbReference type="Proteomes" id="UP000186817">
    <property type="component" value="Unassembled WGS sequence"/>
</dbReference>
<gene>
    <name evidence="4" type="primary">unc-104</name>
    <name evidence="4" type="ORF">AK812_SmicGene24447</name>
</gene>